<protein>
    <recommendedName>
        <fullName evidence="7">Cytochrome f large domain-containing protein</fullName>
    </recommendedName>
</protein>
<keyword evidence="9" id="KW-1185">Reference proteome</keyword>
<dbReference type="SUPFAM" id="SSF49441">
    <property type="entry name" value="Cytochrome f, large domain"/>
    <property type="match status" value="1"/>
</dbReference>
<dbReference type="Gene3D" id="2.40.50.100">
    <property type="match status" value="1"/>
</dbReference>
<accession>A0ABP0VY63</accession>
<keyword evidence="6" id="KW-0472">Membrane</keyword>
<dbReference type="PROSITE" id="PS51010">
    <property type="entry name" value="CYTF"/>
    <property type="match status" value="1"/>
</dbReference>
<sequence>MGGLVLSKKYRKFVSPILSLNPSANKKAHFLKYLIYVGGNIGKRKFYLDGSRNKDTVYNASTTCKVSNFKKKGGYEITIDNASNGHQVLDIVPP</sequence>
<dbReference type="InterPro" id="IPR002325">
    <property type="entry name" value="Cyt_f"/>
</dbReference>
<keyword evidence="4" id="KW-1133">Transmembrane helix</keyword>
<proteinExistence type="predicted"/>
<evidence type="ECO:0000256" key="4">
    <source>
        <dbReference type="ARBA" id="ARBA00022989"/>
    </source>
</evidence>
<dbReference type="PANTHER" id="PTHR33288">
    <property type="match status" value="1"/>
</dbReference>
<feature type="domain" description="Cytochrome f large" evidence="7">
    <location>
        <begin position="5"/>
        <end position="42"/>
    </location>
</feature>
<keyword evidence="3" id="KW-0812">Transmembrane</keyword>
<evidence type="ECO:0000256" key="2">
    <source>
        <dbReference type="ARBA" id="ARBA00022531"/>
    </source>
</evidence>
<evidence type="ECO:0000256" key="1">
    <source>
        <dbReference type="ARBA" id="ARBA00004370"/>
    </source>
</evidence>
<dbReference type="InterPro" id="IPR036826">
    <property type="entry name" value="Cyt_f_lg_dom_sf"/>
</dbReference>
<name>A0ABP0VY63_9BRYO</name>
<evidence type="ECO:0000259" key="7">
    <source>
        <dbReference type="Pfam" id="PF16639"/>
    </source>
</evidence>
<evidence type="ECO:0000313" key="9">
    <source>
        <dbReference type="Proteomes" id="UP001497444"/>
    </source>
</evidence>
<reference evidence="8" key="1">
    <citation type="submission" date="2024-02" db="EMBL/GenBank/DDBJ databases">
        <authorList>
            <consortium name="ELIXIR-Norway"/>
            <consortium name="Elixir Norway"/>
        </authorList>
    </citation>
    <scope>NUCLEOTIDE SEQUENCE</scope>
</reference>
<keyword evidence="2" id="KW-0602">Photosynthesis</keyword>
<dbReference type="EMBL" id="OZ020107">
    <property type="protein sequence ID" value="CAK9259448.1"/>
    <property type="molecule type" value="Genomic_DNA"/>
</dbReference>
<dbReference type="PANTHER" id="PTHR33288:SF10">
    <property type="entry name" value="CYTOCHROME F"/>
    <property type="match status" value="1"/>
</dbReference>
<evidence type="ECO:0000256" key="5">
    <source>
        <dbReference type="ARBA" id="ARBA00023078"/>
    </source>
</evidence>
<organism evidence="8 9">
    <name type="scientific">Sphagnum jensenii</name>
    <dbReference type="NCBI Taxonomy" id="128206"/>
    <lineage>
        <taxon>Eukaryota</taxon>
        <taxon>Viridiplantae</taxon>
        <taxon>Streptophyta</taxon>
        <taxon>Embryophyta</taxon>
        <taxon>Bryophyta</taxon>
        <taxon>Sphagnophytina</taxon>
        <taxon>Sphagnopsida</taxon>
        <taxon>Sphagnales</taxon>
        <taxon>Sphagnaceae</taxon>
        <taxon>Sphagnum</taxon>
    </lineage>
</organism>
<evidence type="ECO:0000313" key="8">
    <source>
        <dbReference type="EMBL" id="CAK9259448.1"/>
    </source>
</evidence>
<dbReference type="Pfam" id="PF16639">
    <property type="entry name" value="Apocytochr_F_N"/>
    <property type="match status" value="1"/>
</dbReference>
<comment type="subcellular location">
    <subcellularLocation>
        <location evidence="1">Membrane</location>
    </subcellularLocation>
</comment>
<dbReference type="Proteomes" id="UP001497444">
    <property type="component" value="Chromosome 12"/>
</dbReference>
<dbReference type="PRINTS" id="PR00610">
    <property type="entry name" value="CYTOCHROMEF"/>
</dbReference>
<dbReference type="Gene3D" id="2.60.40.830">
    <property type="entry name" value="Cytochrome f large domain"/>
    <property type="match status" value="1"/>
</dbReference>
<gene>
    <name evidence="8" type="ORF">CSSPJE1EN1_LOCUS4926</name>
</gene>
<dbReference type="InterPro" id="IPR024094">
    <property type="entry name" value="Cyt_f_lg_dom"/>
</dbReference>
<keyword evidence="5" id="KW-0793">Thylakoid</keyword>
<evidence type="ECO:0000256" key="3">
    <source>
        <dbReference type="ARBA" id="ARBA00022692"/>
    </source>
</evidence>
<evidence type="ECO:0000256" key="6">
    <source>
        <dbReference type="ARBA" id="ARBA00023136"/>
    </source>
</evidence>